<reference evidence="1" key="1">
    <citation type="submission" date="2020-10" db="EMBL/GenBank/DDBJ databases">
        <title>The Whole-Genome Sequence of Metschnikowia persimmonesis, a Novel Endophytic Yeast Species Isolated from Medicinal Plant Diospyros kaki Thumb.</title>
        <authorList>
            <person name="Rahmat E."/>
            <person name="Kang Y."/>
        </authorList>
    </citation>
    <scope>NUCLEOTIDE SEQUENCE</scope>
    <source>
        <strain evidence="1">KIOM G15050</strain>
    </source>
</reference>
<name>A0A8H7GY45_9ASCO</name>
<organism evidence="1 2">
    <name type="scientific">Metschnikowia pulcherrima</name>
    <dbReference type="NCBI Taxonomy" id="27326"/>
    <lineage>
        <taxon>Eukaryota</taxon>
        <taxon>Fungi</taxon>
        <taxon>Dikarya</taxon>
        <taxon>Ascomycota</taxon>
        <taxon>Saccharomycotina</taxon>
        <taxon>Pichiomycetes</taxon>
        <taxon>Metschnikowiaceae</taxon>
        <taxon>Metschnikowia</taxon>
    </lineage>
</organism>
<dbReference type="AlphaFoldDB" id="A0A8H7GY45"/>
<dbReference type="OrthoDB" id="4079690at2759"/>
<evidence type="ECO:0000313" key="1">
    <source>
        <dbReference type="EMBL" id="KAF8004416.1"/>
    </source>
</evidence>
<sequence>MQKKTQLPPKQEITIVKFKRARSTYVASLILNQKKNLTLKHFVETLVEAINSSGGLRVIEPSEGAAEEGIQVSSEEIELAYPKARDTPYANEWIPIADDLAIELTVMNDYDVIGFKYADDADFNIEQPVYEEEA</sequence>
<comment type="caution">
    <text evidence="1">The sequence shown here is derived from an EMBL/GenBank/DDBJ whole genome shotgun (WGS) entry which is preliminary data.</text>
</comment>
<protein>
    <submittedName>
        <fullName evidence="1">Uncharacterized protein</fullName>
    </submittedName>
</protein>
<keyword evidence="2" id="KW-1185">Reference proteome</keyword>
<evidence type="ECO:0000313" key="2">
    <source>
        <dbReference type="Proteomes" id="UP000649328"/>
    </source>
</evidence>
<dbReference type="EMBL" id="JACBPP010000002">
    <property type="protein sequence ID" value="KAF8004416.1"/>
    <property type="molecule type" value="Genomic_DNA"/>
</dbReference>
<gene>
    <name evidence="1" type="ORF">HF325_001864</name>
</gene>
<proteinExistence type="predicted"/>
<accession>A0A8H7GY45</accession>
<dbReference type="Proteomes" id="UP000649328">
    <property type="component" value="Unassembled WGS sequence"/>
</dbReference>